<keyword evidence="3" id="KW-0804">Transcription</keyword>
<dbReference type="Pfam" id="PF02311">
    <property type="entry name" value="AraC_binding"/>
    <property type="match status" value="1"/>
</dbReference>
<dbReference type="EMBL" id="AEDD01000006">
    <property type="protein sequence ID" value="EFM10588.1"/>
    <property type="molecule type" value="Genomic_DNA"/>
</dbReference>
<accession>E0IA11</accession>
<proteinExistence type="predicted"/>
<dbReference type="Pfam" id="PF12833">
    <property type="entry name" value="HTH_18"/>
    <property type="match status" value="1"/>
</dbReference>
<dbReference type="eggNOG" id="COG2207">
    <property type="taxonomic scope" value="Bacteria"/>
</dbReference>
<dbReference type="PANTHER" id="PTHR43280">
    <property type="entry name" value="ARAC-FAMILY TRANSCRIPTIONAL REGULATOR"/>
    <property type="match status" value="1"/>
</dbReference>
<organism evidence="5 6">
    <name type="scientific">Paenibacillus curdlanolyticus YK9</name>
    <dbReference type="NCBI Taxonomy" id="717606"/>
    <lineage>
        <taxon>Bacteria</taxon>
        <taxon>Bacillati</taxon>
        <taxon>Bacillota</taxon>
        <taxon>Bacilli</taxon>
        <taxon>Bacillales</taxon>
        <taxon>Paenibacillaceae</taxon>
        <taxon>Paenibacillus</taxon>
    </lineage>
</organism>
<dbReference type="Proteomes" id="UP000005387">
    <property type="component" value="Unassembled WGS sequence"/>
</dbReference>
<dbReference type="AlphaFoldDB" id="E0IA11"/>
<reference evidence="5 6" key="1">
    <citation type="submission" date="2010-07" db="EMBL/GenBank/DDBJ databases">
        <title>The draft genome of Paenibacillus curdlanolyticus YK9.</title>
        <authorList>
            <consortium name="US DOE Joint Genome Institute (JGI-PGF)"/>
            <person name="Lucas S."/>
            <person name="Copeland A."/>
            <person name="Lapidus A."/>
            <person name="Cheng J.-F."/>
            <person name="Bruce D."/>
            <person name="Goodwin L."/>
            <person name="Pitluck S."/>
            <person name="Land M.L."/>
            <person name="Hauser L."/>
            <person name="Chang Y.-J."/>
            <person name="Jeffries C."/>
            <person name="Anderson I.J."/>
            <person name="Johnson E."/>
            <person name="Loganathan U."/>
            <person name="Mulhopadhyay B."/>
            <person name="Kyrpides N."/>
            <person name="Woyke T.J."/>
        </authorList>
    </citation>
    <scope>NUCLEOTIDE SEQUENCE [LARGE SCALE GENOMIC DNA]</scope>
    <source>
        <strain evidence="5 6">YK9</strain>
    </source>
</reference>
<keyword evidence="2" id="KW-0238">DNA-binding</keyword>
<dbReference type="SMART" id="SM00342">
    <property type="entry name" value="HTH_ARAC"/>
    <property type="match status" value="1"/>
</dbReference>
<dbReference type="Gene3D" id="1.10.10.60">
    <property type="entry name" value="Homeodomain-like"/>
    <property type="match status" value="2"/>
</dbReference>
<dbReference type="PANTHER" id="PTHR43280:SF30">
    <property type="entry name" value="MMSAB OPERON REGULATORY PROTEIN"/>
    <property type="match status" value="1"/>
</dbReference>
<dbReference type="STRING" id="717606.PaecuDRAFT_2498"/>
<evidence type="ECO:0000313" key="5">
    <source>
        <dbReference type="EMBL" id="EFM10588.1"/>
    </source>
</evidence>
<dbReference type="InterPro" id="IPR018062">
    <property type="entry name" value="HTH_AraC-typ_CS"/>
</dbReference>
<evidence type="ECO:0000256" key="3">
    <source>
        <dbReference type="ARBA" id="ARBA00023163"/>
    </source>
</evidence>
<dbReference type="PROSITE" id="PS01124">
    <property type="entry name" value="HTH_ARAC_FAMILY_2"/>
    <property type="match status" value="1"/>
</dbReference>
<dbReference type="InterPro" id="IPR009057">
    <property type="entry name" value="Homeodomain-like_sf"/>
</dbReference>
<dbReference type="RefSeq" id="WP_006038492.1">
    <property type="nucleotide sequence ID" value="NZ_AEDD01000006.1"/>
</dbReference>
<dbReference type="InterPro" id="IPR037923">
    <property type="entry name" value="HTH-like"/>
</dbReference>
<dbReference type="GO" id="GO:0043565">
    <property type="term" value="F:sequence-specific DNA binding"/>
    <property type="evidence" value="ECO:0007669"/>
    <property type="project" value="InterPro"/>
</dbReference>
<keyword evidence="6" id="KW-1185">Reference proteome</keyword>
<dbReference type="InterPro" id="IPR018060">
    <property type="entry name" value="HTH_AraC"/>
</dbReference>
<feature type="domain" description="HTH araC/xylS-type" evidence="4">
    <location>
        <begin position="180"/>
        <end position="278"/>
    </location>
</feature>
<dbReference type="SUPFAM" id="SSF46689">
    <property type="entry name" value="Homeodomain-like"/>
    <property type="match status" value="2"/>
</dbReference>
<evidence type="ECO:0000313" key="6">
    <source>
        <dbReference type="Proteomes" id="UP000005387"/>
    </source>
</evidence>
<evidence type="ECO:0000256" key="1">
    <source>
        <dbReference type="ARBA" id="ARBA00023015"/>
    </source>
</evidence>
<dbReference type="PROSITE" id="PS00041">
    <property type="entry name" value="HTH_ARAC_FAMILY_1"/>
    <property type="match status" value="1"/>
</dbReference>
<evidence type="ECO:0000259" key="4">
    <source>
        <dbReference type="PROSITE" id="PS01124"/>
    </source>
</evidence>
<evidence type="ECO:0000256" key="2">
    <source>
        <dbReference type="ARBA" id="ARBA00023125"/>
    </source>
</evidence>
<gene>
    <name evidence="5" type="ORF">PaecuDRAFT_2498</name>
</gene>
<sequence>MQPLTQNEQQEQSAPMLPNIHIAGDMLMKAGTGLKPRRICDYELLYFPTGTGSVYMVEGRTYSLTEPCFIITRPGEWHEYRYDAAQQSRHLFVHFGYDEVEDIREEDLLPILRHEGPSCIPLGDEWLASLMTQLMNIAYAHPTRMQQRGSALLLTLLEELNAAYVEYPVERVAAIPAQITKAIRYIEEHLEEPFTVEGLAEQAGWTHEHFTRLFARHTGRTPREMIIQRRIERACHLLLYEDATVKEVAFSVGFADENYFCRVFKSLKGITATQYRKKYYNPKHRGLNAVIQDDTSCSPNRVLIFPATS</sequence>
<dbReference type="InterPro" id="IPR020449">
    <property type="entry name" value="Tscrpt_reg_AraC-type_HTH"/>
</dbReference>
<protein>
    <submittedName>
        <fullName evidence="5">Transcriptional regulator, AraC family</fullName>
    </submittedName>
</protein>
<dbReference type="GO" id="GO:0003700">
    <property type="term" value="F:DNA-binding transcription factor activity"/>
    <property type="evidence" value="ECO:0007669"/>
    <property type="project" value="InterPro"/>
</dbReference>
<dbReference type="SUPFAM" id="SSF51215">
    <property type="entry name" value="Regulatory protein AraC"/>
    <property type="match status" value="1"/>
</dbReference>
<dbReference type="InterPro" id="IPR003313">
    <property type="entry name" value="AraC-bd"/>
</dbReference>
<name>E0IA11_9BACL</name>
<keyword evidence="1" id="KW-0805">Transcription regulation</keyword>
<dbReference type="PRINTS" id="PR00032">
    <property type="entry name" value="HTHARAC"/>
</dbReference>